<comment type="caution">
    <text evidence="5">The sequence shown here is derived from an EMBL/GenBank/DDBJ whole genome shotgun (WGS) entry which is preliminary data.</text>
</comment>
<evidence type="ECO:0000259" key="4">
    <source>
        <dbReference type="Pfam" id="PF16679"/>
    </source>
</evidence>
<dbReference type="Pfam" id="PF16679">
    <property type="entry name" value="CDT1_C"/>
    <property type="match status" value="1"/>
</dbReference>
<feature type="compositionally biased region" description="Low complexity" evidence="3">
    <location>
        <begin position="9"/>
        <end position="20"/>
    </location>
</feature>
<dbReference type="Pfam" id="PF26121">
    <property type="entry name" value="HTH_CDT1"/>
    <property type="match status" value="1"/>
</dbReference>
<evidence type="ECO:0000256" key="1">
    <source>
        <dbReference type="ARBA" id="ARBA00008356"/>
    </source>
</evidence>
<protein>
    <recommendedName>
        <fullName evidence="4">DNA replication factor Cdt1 C-terminal domain-containing protein</fullName>
    </recommendedName>
</protein>
<dbReference type="Gene3D" id="1.10.10.1420">
    <property type="entry name" value="DNA replication factor Cdt1, C-terminal WH domain"/>
    <property type="match status" value="1"/>
</dbReference>
<evidence type="ECO:0000313" key="6">
    <source>
        <dbReference type="Proteomes" id="UP000481858"/>
    </source>
</evidence>
<accession>A0A7C8ISP0</accession>
<dbReference type="InParanoid" id="A0A7C8ISP0"/>
<dbReference type="InterPro" id="IPR038090">
    <property type="entry name" value="Cdt1_C_WH_dom_sf"/>
</dbReference>
<proteinExistence type="inferred from homology"/>
<keyword evidence="2" id="KW-0131">Cell cycle</keyword>
<organism evidence="5 6">
    <name type="scientific">Xylaria multiplex</name>
    <dbReference type="NCBI Taxonomy" id="323545"/>
    <lineage>
        <taxon>Eukaryota</taxon>
        <taxon>Fungi</taxon>
        <taxon>Dikarya</taxon>
        <taxon>Ascomycota</taxon>
        <taxon>Pezizomycotina</taxon>
        <taxon>Sordariomycetes</taxon>
        <taxon>Xylariomycetidae</taxon>
        <taxon>Xylariales</taxon>
        <taxon>Xylariaceae</taxon>
        <taxon>Xylaria</taxon>
    </lineage>
</organism>
<name>A0A7C8ISP0_9PEZI</name>
<comment type="similarity">
    <text evidence="1">Belongs to the Cdt1 family.</text>
</comment>
<keyword evidence="6" id="KW-1185">Reference proteome</keyword>
<sequence>MPAVKQQRKAAAGSKAKASQHISSNISSFARVSKTISNAAVKKELTTTITAPSTPKKDIKLEAITPASRKRKVFASIEDDSSADETPRKLTTIAKSSNTTPVQPVKRGRGRPPKKARPEPTPTPRKRVRSPSISDSEASTIDTGALFKKLRLESSPSRFSSPLTADTSVAGSDIELDTKPTKSSELPEEVLNLISLHTALLKTLTLHYAHNGSNVPADLRVLCPNIARAWGKKKVVDADIRVVLGILGSSSSSPSSSPFSLSNYGRGKICIEINKSRDFGPLSEDKLNTLFRTNITALWTTFLANEKSNASADTPAFLTTLPKAPVTLCDSVAKASPLLLKGQQRLEDLKHGIAIKKQEKIAAKPSVTDTPMTNADGSKMSLLDRIRLKSLQKAAMPAGLSPAQLERRGALQRVEEVSALIGMLSRASSEGGMGGRISFTMASLLEKLKDSFRMGISKQEGAVCVRLLASEVAPDWIRVITLSGRENVVVETACQLGKPEVARRVQNILGKE</sequence>
<feature type="domain" description="DNA replication factor Cdt1 C-terminal" evidence="4">
    <location>
        <begin position="381"/>
        <end position="482"/>
    </location>
</feature>
<dbReference type="Proteomes" id="UP000481858">
    <property type="component" value="Unassembled WGS sequence"/>
</dbReference>
<gene>
    <name evidence="5" type="ORF">GQX73_g2306</name>
</gene>
<dbReference type="EMBL" id="WUBL01000014">
    <property type="protein sequence ID" value="KAF2971269.1"/>
    <property type="molecule type" value="Genomic_DNA"/>
</dbReference>
<feature type="compositionally biased region" description="Basic residues" evidence="3">
    <location>
        <begin position="106"/>
        <end position="115"/>
    </location>
</feature>
<feature type="region of interest" description="Disordered" evidence="3">
    <location>
        <begin position="1"/>
        <end position="29"/>
    </location>
</feature>
<dbReference type="AlphaFoldDB" id="A0A7C8ISP0"/>
<reference evidence="5 6" key="1">
    <citation type="submission" date="2019-12" db="EMBL/GenBank/DDBJ databases">
        <title>Draft genome sequence of the ascomycete Xylaria multiplex DSM 110363.</title>
        <authorList>
            <person name="Buettner E."/>
            <person name="Kellner H."/>
        </authorList>
    </citation>
    <scope>NUCLEOTIDE SEQUENCE [LARGE SCALE GENOMIC DNA]</scope>
    <source>
        <strain evidence="5 6">DSM 110363</strain>
    </source>
</reference>
<feature type="region of interest" description="Disordered" evidence="3">
    <location>
        <begin position="70"/>
        <end position="139"/>
    </location>
</feature>
<evidence type="ECO:0000256" key="3">
    <source>
        <dbReference type="SAM" id="MobiDB-lite"/>
    </source>
</evidence>
<dbReference type="OrthoDB" id="341730at2759"/>
<evidence type="ECO:0000313" key="5">
    <source>
        <dbReference type="EMBL" id="KAF2971269.1"/>
    </source>
</evidence>
<dbReference type="InterPro" id="IPR032054">
    <property type="entry name" value="Cdt1_C"/>
</dbReference>
<evidence type="ECO:0000256" key="2">
    <source>
        <dbReference type="ARBA" id="ARBA00023306"/>
    </source>
</evidence>